<dbReference type="InterPro" id="IPR000014">
    <property type="entry name" value="PAS"/>
</dbReference>
<reference evidence="15 16" key="1">
    <citation type="submission" date="2014-10" db="EMBL/GenBank/DDBJ databases">
        <title>Genome sequencing of Vibrio sinaloensis T08.</title>
        <authorList>
            <person name="Chan K.-G."/>
            <person name="Mohamad N.I."/>
        </authorList>
    </citation>
    <scope>NUCLEOTIDE SEQUENCE [LARGE SCALE GENOMIC DNA]</scope>
    <source>
        <strain evidence="15 16">T08</strain>
    </source>
</reference>
<dbReference type="Pfam" id="PF00990">
    <property type="entry name" value="GGDEF"/>
    <property type="match status" value="1"/>
</dbReference>
<dbReference type="Pfam" id="PF13426">
    <property type="entry name" value="PAS_9"/>
    <property type="match status" value="1"/>
</dbReference>
<dbReference type="RefSeq" id="WP_038187229.1">
    <property type="nucleotide sequence ID" value="NZ_JRWP01000003.1"/>
</dbReference>
<dbReference type="Pfam" id="PF21623">
    <property type="entry name" value="HK_sensor_dom_bact"/>
    <property type="match status" value="1"/>
</dbReference>
<keyword evidence="4" id="KW-0597">Phosphoprotein</keyword>
<evidence type="ECO:0000256" key="10">
    <source>
        <dbReference type="ARBA" id="ARBA00034247"/>
    </source>
</evidence>
<comment type="cofactor">
    <cofactor evidence="1">
        <name>Mg(2+)</name>
        <dbReference type="ChEBI" id="CHEBI:18420"/>
    </cofactor>
</comment>
<dbReference type="InterPro" id="IPR035965">
    <property type="entry name" value="PAS-like_dom_sf"/>
</dbReference>
<keyword evidence="11" id="KW-1133">Transmembrane helix</keyword>
<dbReference type="NCBIfam" id="TIGR00254">
    <property type="entry name" value="GGDEF"/>
    <property type="match status" value="1"/>
</dbReference>
<comment type="catalytic activity">
    <reaction evidence="10">
        <text>2 GTP = 3',3'-c-di-GMP + 2 diphosphate</text>
        <dbReference type="Rhea" id="RHEA:24898"/>
        <dbReference type="ChEBI" id="CHEBI:33019"/>
        <dbReference type="ChEBI" id="CHEBI:37565"/>
        <dbReference type="ChEBI" id="CHEBI:58805"/>
        <dbReference type="EC" id="2.7.7.65"/>
    </reaction>
</comment>
<dbReference type="InterPro" id="IPR048760">
    <property type="entry name" value="VP0354-like_sensor_dom"/>
</dbReference>
<evidence type="ECO:0000256" key="9">
    <source>
        <dbReference type="ARBA" id="ARBA00023012"/>
    </source>
</evidence>
<dbReference type="EC" id="2.7.7.65" evidence="3"/>
<dbReference type="CDD" id="cd01949">
    <property type="entry name" value="GGDEF"/>
    <property type="match status" value="1"/>
</dbReference>
<dbReference type="InterPro" id="IPR029151">
    <property type="entry name" value="Sensor-like_sf"/>
</dbReference>
<evidence type="ECO:0000256" key="3">
    <source>
        <dbReference type="ARBA" id="ARBA00012528"/>
    </source>
</evidence>
<keyword evidence="8" id="KW-0067">ATP-binding</keyword>
<evidence type="ECO:0000256" key="8">
    <source>
        <dbReference type="ARBA" id="ARBA00022840"/>
    </source>
</evidence>
<dbReference type="FunFam" id="3.30.70.270:FF:000001">
    <property type="entry name" value="Diguanylate cyclase domain protein"/>
    <property type="match status" value="1"/>
</dbReference>
<dbReference type="PANTHER" id="PTHR45138">
    <property type="entry name" value="REGULATORY COMPONENTS OF SENSORY TRANSDUCTION SYSTEM"/>
    <property type="match status" value="1"/>
</dbReference>
<gene>
    <name evidence="15" type="ORF">NM06_01500</name>
</gene>
<keyword evidence="6" id="KW-0547">Nucleotide-binding</keyword>
<feature type="transmembrane region" description="Helical" evidence="11">
    <location>
        <begin position="313"/>
        <end position="336"/>
    </location>
</feature>
<dbReference type="Gene3D" id="3.30.70.270">
    <property type="match status" value="1"/>
</dbReference>
<sequence>MLSSRYKLVLQFFVTFCALAIVPSLYFYSESQKIHDTAAVAVEQSNRNKLEYSKAELQVTLTKINTSLRSLASNGLFNQAIVSPTESNLNALKEFWLLVTQTQGVYAQLRFLDTQGQELIRINSSERVSEIVSEERLQYKGDRDYFHYAQTLRPGELGVYGIDLQQEHGKYVMPLKPAYRIIIPVALNGAVQGYFIANLDLPRIYKALSYKRNSANLPSILDQDGFYLLTNTGDPIFGNVIKEHRESNLANQYPTIWSKIKTTNSGTEREADTWISYSKAELSHGNTVNKVIFVIRSDANAMSDITRNAEINLAIQATFLFVIIFLITLGFVTWNYNHEKNSMASKIARAAMNGMSAMVITDHNNRIIQVNEEFTRVSGYELEDVIGKQPSTFASGKHNQEFYMEMWKELELHGIWEGEVVNKRRDGSKITEILRIQTVKDKHNVIQFYVASFIDITHRKELENRLRELSERDPLTGLWNRRKFDAEMSSLSLKTKRYPNSETATLALLDIDHFKRINDTYGHDKGDVTIKEVARILTNHLRETDVVARIGGEEFAIIMPHTPLNEAEIVINRVRTAIHIETSLNITISGGITEIGPTAGNSYKRADIALYESKTLGRNQVNILSVVESDSIA</sequence>
<dbReference type="InterPro" id="IPR029787">
    <property type="entry name" value="Nucleotide_cyclase"/>
</dbReference>
<organism evidence="15 16">
    <name type="scientific">Photobacterium sp. (strain ATCC 43367)</name>
    <dbReference type="NCBI Taxonomy" id="379097"/>
    <lineage>
        <taxon>Bacteria</taxon>
        <taxon>Pseudomonadati</taxon>
        <taxon>Pseudomonadota</taxon>
        <taxon>Gammaproteobacteria</taxon>
        <taxon>Vibrionales</taxon>
        <taxon>Vibrionaceae</taxon>
        <taxon>Vibrio</taxon>
        <taxon>Vibrio oreintalis group</taxon>
    </lineage>
</organism>
<dbReference type="SMART" id="SM00267">
    <property type="entry name" value="GGDEF"/>
    <property type="match status" value="1"/>
</dbReference>
<dbReference type="CDD" id="cd00130">
    <property type="entry name" value="PAS"/>
    <property type="match status" value="1"/>
</dbReference>
<dbReference type="SUPFAM" id="SSF55785">
    <property type="entry name" value="PYP-like sensor domain (PAS domain)"/>
    <property type="match status" value="1"/>
</dbReference>
<evidence type="ECO:0000256" key="1">
    <source>
        <dbReference type="ARBA" id="ARBA00001946"/>
    </source>
</evidence>
<dbReference type="EMBL" id="JRWP01000003">
    <property type="protein sequence ID" value="KGY10512.1"/>
    <property type="molecule type" value="Genomic_DNA"/>
</dbReference>
<dbReference type="InterPro" id="IPR050469">
    <property type="entry name" value="Diguanylate_Cyclase"/>
</dbReference>
<name>A0A0A5HY94_PHOS4</name>
<evidence type="ECO:0000256" key="4">
    <source>
        <dbReference type="ARBA" id="ARBA00022553"/>
    </source>
</evidence>
<dbReference type="SUPFAM" id="SSF55073">
    <property type="entry name" value="Nucleotide cyclase"/>
    <property type="match status" value="1"/>
</dbReference>
<comment type="caution">
    <text evidence="15">The sequence shown here is derived from an EMBL/GenBank/DDBJ whole genome shotgun (WGS) entry which is preliminary data.</text>
</comment>
<keyword evidence="7" id="KW-0418">Kinase</keyword>
<dbReference type="InterPro" id="IPR001610">
    <property type="entry name" value="PAC"/>
</dbReference>
<dbReference type="Proteomes" id="UP000030451">
    <property type="component" value="Unassembled WGS sequence"/>
</dbReference>
<dbReference type="GO" id="GO:0000160">
    <property type="term" value="P:phosphorelay signal transduction system"/>
    <property type="evidence" value="ECO:0007669"/>
    <property type="project" value="UniProtKB-KW"/>
</dbReference>
<dbReference type="InterPro" id="IPR000700">
    <property type="entry name" value="PAS-assoc_C"/>
</dbReference>
<dbReference type="GO" id="GO:0043709">
    <property type="term" value="P:cell adhesion involved in single-species biofilm formation"/>
    <property type="evidence" value="ECO:0007669"/>
    <property type="project" value="TreeGrafter"/>
</dbReference>
<keyword evidence="11" id="KW-0812">Transmembrane</keyword>
<evidence type="ECO:0000259" key="14">
    <source>
        <dbReference type="PROSITE" id="PS50887"/>
    </source>
</evidence>
<dbReference type="InterPro" id="IPR043128">
    <property type="entry name" value="Rev_trsase/Diguanyl_cyclase"/>
</dbReference>
<evidence type="ECO:0000256" key="11">
    <source>
        <dbReference type="SAM" id="Phobius"/>
    </source>
</evidence>
<dbReference type="PROSITE" id="PS50113">
    <property type="entry name" value="PAC"/>
    <property type="match status" value="1"/>
</dbReference>
<dbReference type="NCBIfam" id="TIGR00229">
    <property type="entry name" value="sensory_box"/>
    <property type="match status" value="1"/>
</dbReference>
<dbReference type="PROSITE" id="PS50112">
    <property type="entry name" value="PAS"/>
    <property type="match status" value="1"/>
</dbReference>
<protein>
    <recommendedName>
        <fullName evidence="3">diguanylate cyclase</fullName>
        <ecNumber evidence="3">2.7.7.65</ecNumber>
    </recommendedName>
</protein>
<evidence type="ECO:0000256" key="6">
    <source>
        <dbReference type="ARBA" id="ARBA00022741"/>
    </source>
</evidence>
<keyword evidence="11" id="KW-0472">Membrane</keyword>
<dbReference type="GO" id="GO:0005886">
    <property type="term" value="C:plasma membrane"/>
    <property type="evidence" value="ECO:0007669"/>
    <property type="project" value="UniProtKB-SubCell"/>
</dbReference>
<dbReference type="SMART" id="SM00086">
    <property type="entry name" value="PAC"/>
    <property type="match status" value="1"/>
</dbReference>
<dbReference type="InterPro" id="IPR000160">
    <property type="entry name" value="GGDEF_dom"/>
</dbReference>
<dbReference type="OrthoDB" id="9812260at2"/>
<dbReference type="SUPFAM" id="SSF103190">
    <property type="entry name" value="Sensory domain-like"/>
    <property type="match status" value="2"/>
</dbReference>
<dbReference type="GO" id="GO:0016301">
    <property type="term" value="F:kinase activity"/>
    <property type="evidence" value="ECO:0007669"/>
    <property type="project" value="UniProtKB-KW"/>
</dbReference>
<feature type="domain" description="PAC" evidence="13">
    <location>
        <begin position="416"/>
        <end position="468"/>
    </location>
</feature>
<keyword evidence="5" id="KW-0808">Transferase</keyword>
<dbReference type="GO" id="GO:0005524">
    <property type="term" value="F:ATP binding"/>
    <property type="evidence" value="ECO:0007669"/>
    <property type="project" value="UniProtKB-KW"/>
</dbReference>
<dbReference type="PROSITE" id="PS50887">
    <property type="entry name" value="GGDEF"/>
    <property type="match status" value="1"/>
</dbReference>
<keyword evidence="9" id="KW-0902">Two-component regulatory system</keyword>
<evidence type="ECO:0000313" key="15">
    <source>
        <dbReference type="EMBL" id="KGY10512.1"/>
    </source>
</evidence>
<proteinExistence type="predicted"/>
<feature type="domain" description="PAS" evidence="12">
    <location>
        <begin position="343"/>
        <end position="389"/>
    </location>
</feature>
<dbReference type="Gene3D" id="3.30.450.20">
    <property type="entry name" value="PAS domain"/>
    <property type="match status" value="3"/>
</dbReference>
<accession>A0A0A5HY94</accession>
<comment type="subcellular location">
    <subcellularLocation>
        <location evidence="2">Cell inner membrane</location>
    </subcellularLocation>
</comment>
<dbReference type="STRING" id="379097.SE23_04060"/>
<evidence type="ECO:0000256" key="5">
    <source>
        <dbReference type="ARBA" id="ARBA00022679"/>
    </source>
</evidence>
<dbReference type="GO" id="GO:1902201">
    <property type="term" value="P:negative regulation of bacterial-type flagellum-dependent cell motility"/>
    <property type="evidence" value="ECO:0007669"/>
    <property type="project" value="TreeGrafter"/>
</dbReference>
<evidence type="ECO:0000256" key="2">
    <source>
        <dbReference type="ARBA" id="ARBA00004533"/>
    </source>
</evidence>
<feature type="domain" description="GGDEF" evidence="14">
    <location>
        <begin position="502"/>
        <end position="626"/>
    </location>
</feature>
<evidence type="ECO:0000313" key="16">
    <source>
        <dbReference type="Proteomes" id="UP000030451"/>
    </source>
</evidence>
<dbReference type="PANTHER" id="PTHR45138:SF9">
    <property type="entry name" value="DIGUANYLATE CYCLASE DGCM-RELATED"/>
    <property type="match status" value="1"/>
</dbReference>
<evidence type="ECO:0000256" key="7">
    <source>
        <dbReference type="ARBA" id="ARBA00022777"/>
    </source>
</evidence>
<evidence type="ECO:0000259" key="13">
    <source>
        <dbReference type="PROSITE" id="PS50113"/>
    </source>
</evidence>
<evidence type="ECO:0000259" key="12">
    <source>
        <dbReference type="PROSITE" id="PS50112"/>
    </source>
</evidence>
<dbReference type="AlphaFoldDB" id="A0A0A5HY94"/>
<dbReference type="GO" id="GO:0052621">
    <property type="term" value="F:diguanylate cyclase activity"/>
    <property type="evidence" value="ECO:0007669"/>
    <property type="project" value="UniProtKB-EC"/>
</dbReference>